<comment type="cofactor">
    <cofactor evidence="6">
        <name>[4Fe-4S] cluster</name>
        <dbReference type="ChEBI" id="CHEBI:49883"/>
    </cofactor>
</comment>
<organism evidence="8 10">
    <name type="scientific">Bosea thiooxidans</name>
    <dbReference type="NCBI Taxonomy" id="53254"/>
    <lineage>
        <taxon>Bacteria</taxon>
        <taxon>Pseudomonadati</taxon>
        <taxon>Pseudomonadota</taxon>
        <taxon>Alphaproteobacteria</taxon>
        <taxon>Hyphomicrobiales</taxon>
        <taxon>Boseaceae</taxon>
        <taxon>Bosea</taxon>
    </lineage>
</organism>
<feature type="binding site" evidence="6">
    <location>
        <position position="77"/>
    </location>
    <ligand>
        <name>[4Fe-4S] cluster</name>
        <dbReference type="ChEBI" id="CHEBI:49883"/>
        <label>2</label>
    </ligand>
</feature>
<dbReference type="PROSITE" id="PS51379">
    <property type="entry name" value="4FE4S_FER_2"/>
    <property type="match status" value="3"/>
</dbReference>
<evidence type="ECO:0000256" key="5">
    <source>
        <dbReference type="ARBA" id="ARBA00023014"/>
    </source>
</evidence>
<proteinExistence type="inferred from homology"/>
<dbReference type="InterPro" id="IPR050157">
    <property type="entry name" value="PSI_iron-sulfur_center"/>
</dbReference>
<reference evidence="9 11" key="2">
    <citation type="submission" date="2017-02" db="EMBL/GenBank/DDBJ databases">
        <authorList>
            <person name="Peterson S.W."/>
        </authorList>
    </citation>
    <scope>NUCLEOTIDE SEQUENCE [LARGE SCALE GENOMIC DNA]</scope>
    <source>
        <strain evidence="9 11">DSM 9653</strain>
    </source>
</reference>
<dbReference type="STRING" id="53254.SAMN05660750_02656"/>
<feature type="domain" description="4Fe-4S ferredoxin-type" evidence="7">
    <location>
        <begin position="30"/>
        <end position="59"/>
    </location>
</feature>
<dbReference type="SUPFAM" id="SSF54862">
    <property type="entry name" value="4Fe-4S ferredoxins"/>
    <property type="match status" value="1"/>
</dbReference>
<comment type="function">
    <text evidence="6">Could be involved in the maturation of NapA, the catalytic subunit of the periplasmic nitrate reductase, before its export into the periplasm.</text>
</comment>
<dbReference type="InterPro" id="IPR017896">
    <property type="entry name" value="4Fe4S_Fe-S-bd"/>
</dbReference>
<feature type="binding site" evidence="6">
    <location>
        <position position="71"/>
    </location>
    <ligand>
        <name>[4Fe-4S] cluster</name>
        <dbReference type="ChEBI" id="CHEBI:49883"/>
        <label>2</label>
    </ligand>
</feature>
<keyword evidence="6" id="KW-0963">Cytoplasm</keyword>
<dbReference type="EMBL" id="FUYX01000006">
    <property type="protein sequence ID" value="SKB85160.1"/>
    <property type="molecule type" value="Genomic_DNA"/>
</dbReference>
<keyword evidence="3 6" id="KW-0677">Repeat</keyword>
<dbReference type="PROSITE" id="PS00198">
    <property type="entry name" value="4FE4S_FER_1"/>
    <property type="match status" value="2"/>
</dbReference>
<evidence type="ECO:0000313" key="8">
    <source>
        <dbReference type="EMBL" id="KQK28682.1"/>
    </source>
</evidence>
<feature type="binding site" evidence="6">
    <location>
        <position position="145"/>
    </location>
    <ligand>
        <name>[4Fe-4S] cluster</name>
        <dbReference type="ChEBI" id="CHEBI:49883"/>
        <label>3</label>
    </ligand>
</feature>
<evidence type="ECO:0000256" key="6">
    <source>
        <dbReference type="HAMAP-Rule" id="MF_02201"/>
    </source>
</evidence>
<dbReference type="Proteomes" id="UP000051562">
    <property type="component" value="Unassembled WGS sequence"/>
</dbReference>
<dbReference type="RefSeq" id="WP_055730030.1">
    <property type="nucleotide sequence ID" value="NZ_FUYX01000006.1"/>
</dbReference>
<dbReference type="GO" id="GO:0051539">
    <property type="term" value="F:4 iron, 4 sulfur cluster binding"/>
    <property type="evidence" value="ECO:0007669"/>
    <property type="project" value="UniProtKB-UniRule"/>
</dbReference>
<evidence type="ECO:0000256" key="3">
    <source>
        <dbReference type="ARBA" id="ARBA00022737"/>
    </source>
</evidence>
<feature type="binding site" evidence="6">
    <location>
        <position position="81"/>
    </location>
    <ligand>
        <name>[4Fe-4S] cluster</name>
        <dbReference type="ChEBI" id="CHEBI:49883"/>
        <label>2</label>
    </ligand>
</feature>
<dbReference type="GO" id="GO:0005737">
    <property type="term" value="C:cytoplasm"/>
    <property type="evidence" value="ECO:0007669"/>
    <property type="project" value="UniProtKB-SubCell"/>
</dbReference>
<keyword evidence="1 6" id="KW-0004">4Fe-4S</keyword>
<evidence type="ECO:0000313" key="11">
    <source>
        <dbReference type="Proteomes" id="UP000190130"/>
    </source>
</evidence>
<feature type="binding site" evidence="6">
    <location>
        <position position="74"/>
    </location>
    <ligand>
        <name>[4Fe-4S] cluster</name>
        <dbReference type="ChEBI" id="CHEBI:49883"/>
        <label>2</label>
    </ligand>
</feature>
<dbReference type="EMBL" id="LMAR01000064">
    <property type="protein sequence ID" value="KQK28682.1"/>
    <property type="molecule type" value="Genomic_DNA"/>
</dbReference>
<evidence type="ECO:0000259" key="7">
    <source>
        <dbReference type="PROSITE" id="PS51379"/>
    </source>
</evidence>
<evidence type="ECO:0000313" key="9">
    <source>
        <dbReference type="EMBL" id="SKB85160.1"/>
    </source>
</evidence>
<dbReference type="PANTHER" id="PTHR24960">
    <property type="entry name" value="PHOTOSYSTEM I IRON-SULFUR CENTER-RELATED"/>
    <property type="match status" value="1"/>
</dbReference>
<evidence type="ECO:0000256" key="4">
    <source>
        <dbReference type="ARBA" id="ARBA00023004"/>
    </source>
</evidence>
<evidence type="ECO:0000256" key="2">
    <source>
        <dbReference type="ARBA" id="ARBA00022723"/>
    </source>
</evidence>
<sequence>MNSNAIDLGRRGFLTGCRHAHADRVLPPWSRAASIAAACTGCGACVPACPPKIIALDADGRPSLDFANGECSFCGACAEACPEPVFDRSLAAFDHVATIGQDCFAGRGIVCQSCGDACPESAIRFRPRLGGPALPELATELCTGCGACIASCPARAVSVSVPAMEVTHG</sequence>
<reference evidence="8 10" key="1">
    <citation type="submission" date="2015-10" db="EMBL/GenBank/DDBJ databases">
        <title>Draft genome of Bosea thiooxidans.</title>
        <authorList>
            <person name="Wang X."/>
        </authorList>
    </citation>
    <scope>NUCLEOTIDE SEQUENCE [LARGE SCALE GENOMIC DNA]</scope>
    <source>
        <strain evidence="8 10">CGMCC 9174</strain>
    </source>
</reference>
<dbReference type="AlphaFoldDB" id="A0A0Q3STA3"/>
<feature type="domain" description="4Fe-4S ferredoxin-type" evidence="7">
    <location>
        <begin position="60"/>
        <end position="91"/>
    </location>
</feature>
<evidence type="ECO:0000256" key="1">
    <source>
        <dbReference type="ARBA" id="ARBA00022485"/>
    </source>
</evidence>
<dbReference type="Gene3D" id="3.30.70.20">
    <property type="match status" value="2"/>
</dbReference>
<feature type="binding site" evidence="6">
    <location>
        <position position="45"/>
    </location>
    <ligand>
        <name>[4Fe-4S] cluster</name>
        <dbReference type="ChEBI" id="CHEBI:49883"/>
        <label>1</label>
    </ligand>
</feature>
<gene>
    <name evidence="6" type="primary">napF</name>
    <name evidence="8" type="ORF">ARD30_21135</name>
    <name evidence="9" type="ORF">SAMN05660750_02656</name>
</gene>
<comment type="subunit">
    <text evidence="6">Interacts with the cytoplasmic NapA precursor.</text>
</comment>
<dbReference type="Proteomes" id="UP000190130">
    <property type="component" value="Unassembled WGS sequence"/>
</dbReference>
<dbReference type="NCBIfam" id="TIGR00402">
    <property type="entry name" value="napF"/>
    <property type="match status" value="1"/>
</dbReference>
<dbReference type="InterPro" id="IPR017900">
    <property type="entry name" value="4Fe4S_Fe_S_CS"/>
</dbReference>
<feature type="binding site" evidence="6">
    <location>
        <position position="39"/>
    </location>
    <ligand>
        <name>[4Fe-4S] cluster</name>
        <dbReference type="ChEBI" id="CHEBI:49883"/>
        <label>1</label>
    </ligand>
</feature>
<feature type="domain" description="4Fe-4S ferredoxin-type" evidence="7">
    <location>
        <begin position="133"/>
        <end position="162"/>
    </location>
</feature>
<dbReference type="PANTHER" id="PTHR24960:SF79">
    <property type="entry name" value="PHOTOSYSTEM I IRON-SULFUR CENTER"/>
    <property type="match status" value="1"/>
</dbReference>
<dbReference type="HAMAP" id="MF_02201">
    <property type="entry name" value="NapF"/>
    <property type="match status" value="1"/>
</dbReference>
<feature type="binding site" evidence="6">
    <location>
        <position position="49"/>
    </location>
    <ligand>
        <name>[4Fe-4S] cluster</name>
        <dbReference type="ChEBI" id="CHEBI:49883"/>
        <label>1</label>
    </ligand>
</feature>
<name>A0A0Q3STA3_9HYPH</name>
<comment type="similarity">
    <text evidence="6">Belongs to the NapF family.</text>
</comment>
<keyword evidence="5 6" id="KW-0411">Iron-sulfur</keyword>
<keyword evidence="10" id="KW-1185">Reference proteome</keyword>
<keyword evidence="4 6" id="KW-0408">Iron</keyword>
<feature type="binding site" evidence="6">
    <location>
        <position position="152"/>
    </location>
    <ligand>
        <name>[4Fe-4S] cluster</name>
        <dbReference type="ChEBI" id="CHEBI:49883"/>
        <label>3</label>
    </ligand>
</feature>
<feature type="binding site" evidence="6">
    <location>
        <position position="148"/>
    </location>
    <ligand>
        <name>[4Fe-4S] cluster</name>
        <dbReference type="ChEBI" id="CHEBI:49883"/>
        <label>3</label>
    </ligand>
</feature>
<protein>
    <recommendedName>
        <fullName evidence="6">Ferredoxin-type protein NapF</fullName>
    </recommendedName>
</protein>
<feature type="binding site" evidence="6">
    <location>
        <position position="42"/>
    </location>
    <ligand>
        <name>[4Fe-4S] cluster</name>
        <dbReference type="ChEBI" id="CHEBI:49883"/>
        <label>1</label>
    </ligand>
</feature>
<dbReference type="GO" id="GO:0046872">
    <property type="term" value="F:metal ion binding"/>
    <property type="evidence" value="ECO:0007669"/>
    <property type="project" value="UniProtKB-KW"/>
</dbReference>
<dbReference type="InterPro" id="IPR004496">
    <property type="entry name" value="NapF"/>
</dbReference>
<dbReference type="CDD" id="cd10564">
    <property type="entry name" value="NapF_like"/>
    <property type="match status" value="1"/>
</dbReference>
<accession>A0A0Q3STA3</accession>
<dbReference type="OrthoDB" id="9800445at2"/>
<comment type="subcellular location">
    <subcellularLocation>
        <location evidence="6">Cytoplasm</location>
    </subcellularLocation>
</comment>
<keyword evidence="2 6" id="KW-0479">Metal-binding</keyword>
<dbReference type="Pfam" id="PF12838">
    <property type="entry name" value="Fer4_7"/>
    <property type="match status" value="2"/>
</dbReference>
<evidence type="ECO:0000313" key="10">
    <source>
        <dbReference type="Proteomes" id="UP000051562"/>
    </source>
</evidence>
<feature type="binding site" evidence="6">
    <location>
        <position position="142"/>
    </location>
    <ligand>
        <name>[4Fe-4S] cluster</name>
        <dbReference type="ChEBI" id="CHEBI:49883"/>
        <label>3</label>
    </ligand>
</feature>